<reference evidence="8 9" key="1">
    <citation type="submission" date="2018-10" db="EMBL/GenBank/DDBJ databases">
        <title>Phylogenomics of Brevibacillus.</title>
        <authorList>
            <person name="Dunlap C."/>
        </authorList>
    </citation>
    <scope>NUCLEOTIDE SEQUENCE [LARGE SCALE GENOMIC DNA]</scope>
    <source>
        <strain evidence="8 9">JCM 15085</strain>
    </source>
</reference>
<evidence type="ECO:0000256" key="6">
    <source>
        <dbReference type="ARBA" id="ARBA00023014"/>
    </source>
</evidence>
<keyword evidence="5" id="KW-0408">Iron</keyword>
<comment type="cofactor">
    <cofactor evidence="1">
        <name>[4Fe-4S] cluster</name>
        <dbReference type="ChEBI" id="CHEBI:49883"/>
    </cofactor>
</comment>
<dbReference type="Gene3D" id="3.30.70.20">
    <property type="match status" value="1"/>
</dbReference>
<evidence type="ECO:0000256" key="5">
    <source>
        <dbReference type="ARBA" id="ARBA00023004"/>
    </source>
</evidence>
<sequence>MSDTKVPDKLYQLTGDNVASVGKGLYVVNTGLWRYQRPVTDPDLCKRCSACYMYCPVGCKVELNTHYDTNLDWCKGCGICAEVCPANAITMFEEVGEE</sequence>
<dbReference type="PANTHER" id="PTHR43724:SF1">
    <property type="entry name" value="PYRUVATE SYNTHASE SUBUNIT PORD"/>
    <property type="match status" value="1"/>
</dbReference>
<evidence type="ECO:0000256" key="1">
    <source>
        <dbReference type="ARBA" id="ARBA00001966"/>
    </source>
</evidence>
<dbReference type="Pfam" id="PF00037">
    <property type="entry name" value="Fer4"/>
    <property type="match status" value="2"/>
</dbReference>
<keyword evidence="4" id="KW-0677">Repeat</keyword>
<proteinExistence type="predicted"/>
<feature type="domain" description="4Fe-4S ferredoxin-type" evidence="7">
    <location>
        <begin position="65"/>
        <end position="94"/>
    </location>
</feature>
<keyword evidence="2" id="KW-0004">4Fe-4S</keyword>
<dbReference type="SUPFAM" id="SSF54862">
    <property type="entry name" value="4Fe-4S ferredoxins"/>
    <property type="match status" value="1"/>
</dbReference>
<dbReference type="PROSITE" id="PS51379">
    <property type="entry name" value="4FE4S_FER_2"/>
    <property type="match status" value="2"/>
</dbReference>
<name>A0A3M8CRP3_9BACL</name>
<dbReference type="PROSITE" id="PS00198">
    <property type="entry name" value="4FE4S_FER_1"/>
    <property type="match status" value="1"/>
</dbReference>
<evidence type="ECO:0000313" key="9">
    <source>
        <dbReference type="Proteomes" id="UP000281915"/>
    </source>
</evidence>
<dbReference type="InterPro" id="IPR017896">
    <property type="entry name" value="4Fe4S_Fe-S-bd"/>
</dbReference>
<keyword evidence="3" id="KW-0479">Metal-binding</keyword>
<dbReference type="NCBIfam" id="TIGR02179">
    <property type="entry name" value="PorD_KorD"/>
    <property type="match status" value="1"/>
</dbReference>
<dbReference type="GO" id="GO:0051539">
    <property type="term" value="F:4 iron, 4 sulfur cluster binding"/>
    <property type="evidence" value="ECO:0007669"/>
    <property type="project" value="UniProtKB-KW"/>
</dbReference>
<dbReference type="EMBL" id="RHHT01000030">
    <property type="protein sequence ID" value="RNB77545.1"/>
    <property type="molecule type" value="Genomic_DNA"/>
</dbReference>
<dbReference type="RefSeq" id="WP_023555591.1">
    <property type="nucleotide sequence ID" value="NZ_JBCNED010000007.1"/>
</dbReference>
<dbReference type="AlphaFoldDB" id="A0A3M8CRP3"/>
<comment type="caution">
    <text evidence="8">The sequence shown here is derived from an EMBL/GenBank/DDBJ whole genome shotgun (WGS) entry which is preliminary data.</text>
</comment>
<organism evidence="8 9">
    <name type="scientific">Brevibacillus panacihumi</name>
    <dbReference type="NCBI Taxonomy" id="497735"/>
    <lineage>
        <taxon>Bacteria</taxon>
        <taxon>Bacillati</taxon>
        <taxon>Bacillota</taxon>
        <taxon>Bacilli</taxon>
        <taxon>Bacillales</taxon>
        <taxon>Paenibacillaceae</taxon>
        <taxon>Brevibacillus</taxon>
    </lineage>
</organism>
<accession>A0A3M8CRP3</accession>
<gene>
    <name evidence="8" type="ORF">EDM58_14890</name>
</gene>
<protein>
    <submittedName>
        <fullName evidence="8">Ferredoxin oxidoreductase</fullName>
    </submittedName>
</protein>
<feature type="domain" description="4Fe-4S ferredoxin-type" evidence="7">
    <location>
        <begin position="36"/>
        <end position="59"/>
    </location>
</feature>
<dbReference type="GO" id="GO:0046872">
    <property type="term" value="F:metal ion binding"/>
    <property type="evidence" value="ECO:0007669"/>
    <property type="project" value="UniProtKB-KW"/>
</dbReference>
<dbReference type="InterPro" id="IPR017900">
    <property type="entry name" value="4Fe4S_Fe_S_CS"/>
</dbReference>
<evidence type="ECO:0000256" key="3">
    <source>
        <dbReference type="ARBA" id="ARBA00022723"/>
    </source>
</evidence>
<evidence type="ECO:0000259" key="7">
    <source>
        <dbReference type="PROSITE" id="PS51379"/>
    </source>
</evidence>
<evidence type="ECO:0000256" key="2">
    <source>
        <dbReference type="ARBA" id="ARBA00022485"/>
    </source>
</evidence>
<dbReference type="PANTHER" id="PTHR43724">
    <property type="entry name" value="PYRUVATE SYNTHASE SUBUNIT PORD"/>
    <property type="match status" value="1"/>
</dbReference>
<evidence type="ECO:0000313" key="8">
    <source>
        <dbReference type="EMBL" id="RNB77545.1"/>
    </source>
</evidence>
<evidence type="ECO:0000256" key="4">
    <source>
        <dbReference type="ARBA" id="ARBA00022737"/>
    </source>
</evidence>
<dbReference type="GO" id="GO:0016625">
    <property type="term" value="F:oxidoreductase activity, acting on the aldehyde or oxo group of donors, iron-sulfur protein as acceptor"/>
    <property type="evidence" value="ECO:0007669"/>
    <property type="project" value="InterPro"/>
</dbReference>
<keyword evidence="6" id="KW-0411">Iron-sulfur</keyword>
<dbReference type="InterPro" id="IPR011898">
    <property type="entry name" value="PorD_KorD"/>
</dbReference>
<dbReference type="Proteomes" id="UP000281915">
    <property type="component" value="Unassembled WGS sequence"/>
</dbReference>